<dbReference type="eggNOG" id="ENOG50344V3">
    <property type="taxonomic scope" value="Bacteria"/>
</dbReference>
<evidence type="ECO:0000313" key="2">
    <source>
        <dbReference type="EMBL" id="ACG79277.1"/>
    </source>
</evidence>
<name>B4R8R2_PHEZH</name>
<dbReference type="HOGENOM" id="CLU_1080504_0_0_5"/>
<keyword evidence="1" id="KW-0732">Signal</keyword>
<dbReference type="OrthoDB" id="7187628at2"/>
<protein>
    <recommendedName>
        <fullName evidence="4">Peptidase A2 domain-containing protein</fullName>
    </recommendedName>
</protein>
<evidence type="ECO:0008006" key="4">
    <source>
        <dbReference type="Google" id="ProtNLM"/>
    </source>
</evidence>
<feature type="chain" id="PRO_5002821844" description="Peptidase A2 domain-containing protein" evidence="1">
    <location>
        <begin position="28"/>
        <end position="267"/>
    </location>
</feature>
<evidence type="ECO:0000313" key="3">
    <source>
        <dbReference type="Proteomes" id="UP000001868"/>
    </source>
</evidence>
<reference evidence="2 3" key="1">
    <citation type="journal article" date="2008" name="BMC Genomics">
        <title>Complete genome of Phenylobacterium zucineum - a novel facultative intracellular bacterium isolated from human erythroleukemia cell line K562.</title>
        <authorList>
            <person name="Luo Y."/>
            <person name="Xu X."/>
            <person name="Ding Z."/>
            <person name="Liu Z."/>
            <person name="Zhang B."/>
            <person name="Yan Z."/>
            <person name="Sun J."/>
            <person name="Hu S."/>
            <person name="Hu X."/>
        </authorList>
    </citation>
    <scope>NUCLEOTIDE SEQUENCE [LARGE SCALE GENOMIC DNA]</scope>
    <source>
        <strain evidence="2 3">HLK1</strain>
    </source>
</reference>
<dbReference type="AlphaFoldDB" id="B4R8R2"/>
<sequence length="267" mass="27072">MARARLTLLPVLAALAVPAALPAPARAGEVACAFQGGVVVVPAQVAGIAGDYILDTGAPRTLLHDTKARAEGIEAEALMGEVRLAGLALAARPVGVADLDVRGWNLPTPIAGLVGADVLKDFVVDVAFAPCRVGIWRRGAAPPFRAARSLPLAWDAGRPAVRAWVGDEARTLEGLFVVSTGANTAVRLAEDLAAAPGAPAGEIGPDGRWLARLAELGFAGRTLRDAGAGLTPPEGEAAGVIGGPALAGPALRFDFPAGRLRVAPAPR</sequence>
<evidence type="ECO:0000256" key="1">
    <source>
        <dbReference type="SAM" id="SignalP"/>
    </source>
</evidence>
<feature type="signal peptide" evidence="1">
    <location>
        <begin position="1"/>
        <end position="27"/>
    </location>
</feature>
<dbReference type="InterPro" id="IPR021109">
    <property type="entry name" value="Peptidase_aspartic_dom_sf"/>
</dbReference>
<dbReference type="STRING" id="450851.PHZ_c2868"/>
<proteinExistence type="predicted"/>
<dbReference type="Proteomes" id="UP000001868">
    <property type="component" value="Chromosome"/>
</dbReference>
<dbReference type="EMBL" id="CP000747">
    <property type="protein sequence ID" value="ACG79277.1"/>
    <property type="molecule type" value="Genomic_DNA"/>
</dbReference>
<dbReference type="Gene3D" id="2.40.70.10">
    <property type="entry name" value="Acid Proteases"/>
    <property type="match status" value="1"/>
</dbReference>
<organism evidence="2 3">
    <name type="scientific">Phenylobacterium zucineum (strain HLK1)</name>
    <dbReference type="NCBI Taxonomy" id="450851"/>
    <lineage>
        <taxon>Bacteria</taxon>
        <taxon>Pseudomonadati</taxon>
        <taxon>Pseudomonadota</taxon>
        <taxon>Alphaproteobacteria</taxon>
        <taxon>Caulobacterales</taxon>
        <taxon>Caulobacteraceae</taxon>
        <taxon>Phenylobacterium</taxon>
    </lineage>
</organism>
<dbReference type="KEGG" id="pzu:PHZ_c2868"/>
<dbReference type="RefSeq" id="WP_012523415.1">
    <property type="nucleotide sequence ID" value="NC_011144.1"/>
</dbReference>
<keyword evidence="3" id="KW-1185">Reference proteome</keyword>
<accession>B4R8R2</accession>
<gene>
    <name evidence="2" type="ordered locus">PHZ_c2868</name>
</gene>